<dbReference type="PANTHER" id="PTHR21593:SF36">
    <property type="entry name" value="DUF148 DOMAIN-CONTAINING PROTEIN-RELATED"/>
    <property type="match status" value="1"/>
</dbReference>
<dbReference type="WBParaSite" id="HCON_00055920-00001">
    <property type="protein sequence ID" value="HCON_00055920-00001"/>
    <property type="gene ID" value="HCON_00055920"/>
</dbReference>
<accession>A0A7I5E7W5</accession>
<sequence>MLKLVALACLVAFVFAQGQGVPPFLQNAPPATQQSFQALMANAGSLTDAQIDQKVQDWVNQQDPAIKTAFDAFVQQVKQAQAQSEAAHQAAIANFSPAAKEADAKLSAIAADPNKTNQQKAQEIQATLASLSPEVRNEIETAMKGGK</sequence>
<dbReference type="AlphaFoldDB" id="A0A7I5E7W5"/>
<feature type="domain" description="SXP/RAL-2 family protein Ani s 5-like cation-binding" evidence="2">
    <location>
        <begin position="32"/>
        <end position="136"/>
    </location>
</feature>
<dbReference type="InterPro" id="IPR052823">
    <property type="entry name" value="SXP/RAL-2_related"/>
</dbReference>
<keyword evidence="1" id="KW-0732">Signal</keyword>
<evidence type="ECO:0000313" key="4">
    <source>
        <dbReference type="WBParaSite" id="HCON_00055920-00001"/>
    </source>
</evidence>
<evidence type="ECO:0000313" key="3">
    <source>
        <dbReference type="Proteomes" id="UP000025227"/>
    </source>
</evidence>
<dbReference type="OrthoDB" id="5813646at2759"/>
<dbReference type="Pfam" id="PF02520">
    <property type="entry name" value="ANIS5_cation-bd"/>
    <property type="match status" value="1"/>
</dbReference>
<dbReference type="Gene3D" id="1.20.120.20">
    <property type="entry name" value="Apolipoprotein"/>
    <property type="match status" value="1"/>
</dbReference>
<keyword evidence="3" id="KW-1185">Reference proteome</keyword>
<feature type="chain" id="PRO_5029743518" evidence="1">
    <location>
        <begin position="17"/>
        <end position="147"/>
    </location>
</feature>
<dbReference type="Proteomes" id="UP000025227">
    <property type="component" value="Unplaced"/>
</dbReference>
<reference evidence="4" key="1">
    <citation type="submission" date="2020-12" db="UniProtKB">
        <authorList>
            <consortium name="WormBaseParasite"/>
        </authorList>
    </citation>
    <scope>IDENTIFICATION</scope>
    <source>
        <strain evidence="4">MHco3</strain>
    </source>
</reference>
<name>A0A7I5E7W5_HAECO</name>
<organism evidence="3 4">
    <name type="scientific">Haemonchus contortus</name>
    <name type="common">Barber pole worm</name>
    <dbReference type="NCBI Taxonomy" id="6289"/>
    <lineage>
        <taxon>Eukaryota</taxon>
        <taxon>Metazoa</taxon>
        <taxon>Ecdysozoa</taxon>
        <taxon>Nematoda</taxon>
        <taxon>Chromadorea</taxon>
        <taxon>Rhabditida</taxon>
        <taxon>Rhabditina</taxon>
        <taxon>Rhabditomorpha</taxon>
        <taxon>Strongyloidea</taxon>
        <taxon>Trichostrongylidae</taxon>
        <taxon>Haemonchus</taxon>
    </lineage>
</organism>
<dbReference type="OMA" id="DAQIDQK"/>
<protein>
    <submittedName>
        <fullName evidence="4">ANIS5_cation-bd domain-containing protein</fullName>
    </submittedName>
</protein>
<proteinExistence type="predicted"/>
<dbReference type="PANTHER" id="PTHR21593">
    <property type="entry name" value="PRION-LIKE- Q/N-RICH -DOMAIN-BEARING PROTEIN PROTEIN"/>
    <property type="match status" value="1"/>
</dbReference>
<feature type="signal peptide" evidence="1">
    <location>
        <begin position="1"/>
        <end position="16"/>
    </location>
</feature>
<evidence type="ECO:0000256" key="1">
    <source>
        <dbReference type="SAM" id="SignalP"/>
    </source>
</evidence>
<evidence type="ECO:0000259" key="2">
    <source>
        <dbReference type="Pfam" id="PF02520"/>
    </source>
</evidence>
<dbReference type="InterPro" id="IPR003677">
    <property type="entry name" value="ANIS5_cation-bd"/>
</dbReference>